<dbReference type="Pfam" id="PF16977">
    <property type="entry name" value="ApeC"/>
    <property type="match status" value="1"/>
</dbReference>
<reference evidence="3 4" key="1">
    <citation type="journal article" date="2021" name="Elife">
        <title>Chloroplast acquisition without the gene transfer in kleptoplastic sea slugs, Plakobranchus ocellatus.</title>
        <authorList>
            <person name="Maeda T."/>
            <person name="Takahashi S."/>
            <person name="Yoshida T."/>
            <person name="Shimamura S."/>
            <person name="Takaki Y."/>
            <person name="Nagai Y."/>
            <person name="Toyoda A."/>
            <person name="Suzuki Y."/>
            <person name="Arimoto A."/>
            <person name="Ishii H."/>
            <person name="Satoh N."/>
            <person name="Nishiyama T."/>
            <person name="Hasebe M."/>
            <person name="Maruyama T."/>
            <person name="Minagawa J."/>
            <person name="Obokata J."/>
            <person name="Shigenobu S."/>
        </authorList>
    </citation>
    <scope>NUCLEOTIDE SEQUENCE [LARGE SCALE GENOMIC DNA]</scope>
</reference>
<dbReference type="Proteomes" id="UP000735302">
    <property type="component" value="Unassembled WGS sequence"/>
</dbReference>
<keyword evidence="4" id="KW-1185">Reference proteome</keyword>
<organism evidence="3 4">
    <name type="scientific">Plakobranchus ocellatus</name>
    <dbReference type="NCBI Taxonomy" id="259542"/>
    <lineage>
        <taxon>Eukaryota</taxon>
        <taxon>Metazoa</taxon>
        <taxon>Spiralia</taxon>
        <taxon>Lophotrochozoa</taxon>
        <taxon>Mollusca</taxon>
        <taxon>Gastropoda</taxon>
        <taxon>Heterobranchia</taxon>
        <taxon>Euthyneura</taxon>
        <taxon>Panpulmonata</taxon>
        <taxon>Sacoglossa</taxon>
        <taxon>Placobranchoidea</taxon>
        <taxon>Plakobranchidae</taxon>
        <taxon>Plakobranchus</taxon>
    </lineage>
</organism>
<evidence type="ECO:0000256" key="1">
    <source>
        <dbReference type="SAM" id="Coils"/>
    </source>
</evidence>
<evidence type="ECO:0000313" key="4">
    <source>
        <dbReference type="Proteomes" id="UP000735302"/>
    </source>
</evidence>
<name>A0AAV4BQM1_9GAST</name>
<evidence type="ECO:0000313" key="3">
    <source>
        <dbReference type="EMBL" id="GFO21129.1"/>
    </source>
</evidence>
<feature type="domain" description="Apextrin C-terminal" evidence="2">
    <location>
        <begin position="136"/>
        <end position="341"/>
    </location>
</feature>
<evidence type="ECO:0000259" key="2">
    <source>
        <dbReference type="Pfam" id="PF16977"/>
    </source>
</evidence>
<dbReference type="EMBL" id="BLXT01005251">
    <property type="protein sequence ID" value="GFO21129.1"/>
    <property type="molecule type" value="Genomic_DNA"/>
</dbReference>
<proteinExistence type="predicted"/>
<protein>
    <submittedName>
        <fullName evidence="3">Apextrin-like protein 2</fullName>
    </submittedName>
</protein>
<dbReference type="PANTHER" id="PTHR19324:SF33">
    <property type="entry name" value="MUCIN-5AC"/>
    <property type="match status" value="1"/>
</dbReference>
<dbReference type="InterPro" id="IPR031569">
    <property type="entry name" value="ApeC"/>
</dbReference>
<dbReference type="PANTHER" id="PTHR19324">
    <property type="entry name" value="PERFORIN-LIKE PROTEIN 1"/>
    <property type="match status" value="1"/>
</dbReference>
<comment type="caution">
    <text evidence="3">The sequence shown here is derived from an EMBL/GenBank/DDBJ whole genome shotgun (WGS) entry which is preliminary data.</text>
</comment>
<feature type="coiled-coil region" evidence="1">
    <location>
        <begin position="34"/>
        <end position="90"/>
    </location>
</feature>
<gene>
    <name evidence="3" type="ORF">PoB_004763400</name>
</gene>
<accession>A0AAV4BQM1</accession>
<keyword evidence="1" id="KW-0175">Coiled coil</keyword>
<sequence length="344" mass="39123">MKNVRNSNLCFQNKITTKESKVNIGSQLDALAILRVMKNDKEEIEEKLGSLEDRTERYEQELKAATDEELSKLKEKLDALEMDLNTTLADQEKSFELLQTQVDALFQKSQRNHSDRLSVLESRVQHVLDRGFLQLWPRGSYALPQPKSGCPSSAMAAFVPGYRRHHTESNSRNKDQVSEGNHLQPSVLERQSSQNYVYQRFCVKNDRLSPGPVWPAGTYCINKMEECPLFFEEGSIKWTDQGKGGESTTSGAVPNGQYTEASTRLFYCCRKDAAVDEPADLPRAQPFYLYRFGGKCQQVNGMSVTEEFIRFDTVNVNNSDEAVDPHPDGEINDVVLHLCYYQQI</sequence>
<dbReference type="AlphaFoldDB" id="A0AAV4BQM1"/>